<protein>
    <submittedName>
        <fullName evidence="3">Uncharacterized protein</fullName>
    </submittedName>
</protein>
<sequence>MNAVESYKQQMNKFSAGSFCFFMCVYIFNGIQASFAGLFDAKKKEPFGGGEPRQDSGVWQKKSIVRHSY</sequence>
<comment type="caution">
    <text evidence="3">The sequence shown here is derived from an EMBL/GenBank/DDBJ whole genome shotgun (WGS) entry which is preliminary data.</text>
</comment>
<keyword evidence="2" id="KW-0812">Transmembrane</keyword>
<evidence type="ECO:0000313" key="3">
    <source>
        <dbReference type="EMBL" id="RLJ72853.1"/>
    </source>
</evidence>
<reference evidence="4 6" key="2">
    <citation type="submission" date="2019-03" db="EMBL/GenBank/DDBJ databases">
        <authorList>
            <person name="He R.-H."/>
        </authorList>
    </citation>
    <scope>NUCLEOTIDE SEQUENCE [LARGE SCALE GENOMIC DNA]</scope>
    <source>
        <strain evidence="4 6">DSM 19624</strain>
    </source>
</reference>
<reference evidence="3 5" key="1">
    <citation type="submission" date="2018-10" db="EMBL/GenBank/DDBJ databases">
        <title>Genomic Encyclopedia of Archaeal and Bacterial Type Strains, Phase II (KMG-II): from individual species to whole genera.</title>
        <authorList>
            <person name="Goeker M."/>
        </authorList>
    </citation>
    <scope>NUCLEOTIDE SEQUENCE [LARGE SCALE GENOMIC DNA]</scope>
    <source>
        <strain evidence="3 5">DSM 19624</strain>
    </source>
</reference>
<proteinExistence type="predicted"/>
<organism evidence="3 5">
    <name type="scientific">Pedobacter alluvionis</name>
    <dbReference type="NCBI Taxonomy" id="475253"/>
    <lineage>
        <taxon>Bacteria</taxon>
        <taxon>Pseudomonadati</taxon>
        <taxon>Bacteroidota</taxon>
        <taxon>Sphingobacteriia</taxon>
        <taxon>Sphingobacteriales</taxon>
        <taxon>Sphingobacteriaceae</taxon>
        <taxon>Pedobacter</taxon>
    </lineage>
</organism>
<evidence type="ECO:0000313" key="6">
    <source>
        <dbReference type="Proteomes" id="UP000297429"/>
    </source>
</evidence>
<keyword evidence="2" id="KW-1133">Transmembrane helix</keyword>
<evidence type="ECO:0000313" key="5">
    <source>
        <dbReference type="Proteomes" id="UP000273898"/>
    </source>
</evidence>
<dbReference type="RefSeq" id="WP_121287060.1">
    <property type="nucleotide sequence ID" value="NZ_RCCK01000014.1"/>
</dbReference>
<dbReference type="Proteomes" id="UP000297429">
    <property type="component" value="Unassembled WGS sequence"/>
</dbReference>
<evidence type="ECO:0000313" key="4">
    <source>
        <dbReference type="EMBL" id="TFB29312.1"/>
    </source>
</evidence>
<gene>
    <name evidence="3" type="ORF">BCL90_4501</name>
    <name evidence="4" type="ORF">E3V97_19900</name>
</gene>
<feature type="region of interest" description="Disordered" evidence="1">
    <location>
        <begin position="46"/>
        <end position="69"/>
    </location>
</feature>
<dbReference type="EMBL" id="SOPX01000004">
    <property type="protein sequence ID" value="TFB29312.1"/>
    <property type="molecule type" value="Genomic_DNA"/>
</dbReference>
<dbReference type="EMBL" id="RCCK01000014">
    <property type="protein sequence ID" value="RLJ72853.1"/>
    <property type="molecule type" value="Genomic_DNA"/>
</dbReference>
<dbReference type="AlphaFoldDB" id="A0A497XW62"/>
<keyword evidence="2" id="KW-0472">Membrane</keyword>
<name>A0A497XW62_9SPHI</name>
<dbReference type="Proteomes" id="UP000273898">
    <property type="component" value="Unassembled WGS sequence"/>
</dbReference>
<dbReference type="OrthoDB" id="771529at2"/>
<feature type="transmembrane region" description="Helical" evidence="2">
    <location>
        <begin position="16"/>
        <end position="39"/>
    </location>
</feature>
<accession>A0A497XW62</accession>
<keyword evidence="6" id="KW-1185">Reference proteome</keyword>
<evidence type="ECO:0000256" key="2">
    <source>
        <dbReference type="SAM" id="Phobius"/>
    </source>
</evidence>
<evidence type="ECO:0000256" key="1">
    <source>
        <dbReference type="SAM" id="MobiDB-lite"/>
    </source>
</evidence>